<organism evidence="10 11">
    <name type="scientific">Sarocladium strictum</name>
    <name type="common">Black bundle disease fungus</name>
    <name type="synonym">Acremonium strictum</name>
    <dbReference type="NCBI Taxonomy" id="5046"/>
    <lineage>
        <taxon>Eukaryota</taxon>
        <taxon>Fungi</taxon>
        <taxon>Dikarya</taxon>
        <taxon>Ascomycota</taxon>
        <taxon>Pezizomycotina</taxon>
        <taxon>Sordariomycetes</taxon>
        <taxon>Hypocreomycetidae</taxon>
        <taxon>Hypocreales</taxon>
        <taxon>Sarocladiaceae</taxon>
        <taxon>Sarocladium</taxon>
    </lineage>
</organism>
<feature type="region of interest" description="Disordered" evidence="7">
    <location>
        <begin position="22"/>
        <end position="41"/>
    </location>
</feature>
<accession>A0AA39GJ96</accession>
<comment type="similarity">
    <text evidence="2">Belongs to the sphingosine N-acyltransferase family.</text>
</comment>
<dbReference type="InterPro" id="IPR006634">
    <property type="entry name" value="TLC-dom"/>
</dbReference>
<evidence type="ECO:0000259" key="9">
    <source>
        <dbReference type="PROSITE" id="PS50922"/>
    </source>
</evidence>
<feature type="transmembrane region" description="Helical" evidence="8">
    <location>
        <begin position="170"/>
        <end position="193"/>
    </location>
</feature>
<feature type="transmembrane region" description="Helical" evidence="8">
    <location>
        <begin position="124"/>
        <end position="149"/>
    </location>
</feature>
<comment type="subcellular location">
    <subcellularLocation>
        <location evidence="1">Membrane</location>
        <topology evidence="1">Multi-pass membrane protein</topology>
    </subcellularLocation>
</comment>
<dbReference type="SMART" id="SM00724">
    <property type="entry name" value="TLC"/>
    <property type="match status" value="1"/>
</dbReference>
<evidence type="ECO:0000256" key="5">
    <source>
        <dbReference type="ARBA" id="ARBA00023136"/>
    </source>
</evidence>
<dbReference type="PANTHER" id="PTHR12560:SF0">
    <property type="entry name" value="LD18904P"/>
    <property type="match status" value="1"/>
</dbReference>
<keyword evidence="11" id="KW-1185">Reference proteome</keyword>
<dbReference type="GO" id="GO:0050291">
    <property type="term" value="F:sphingosine N-acyltransferase activity"/>
    <property type="evidence" value="ECO:0007669"/>
    <property type="project" value="InterPro"/>
</dbReference>
<feature type="transmembrane region" description="Helical" evidence="8">
    <location>
        <begin position="213"/>
        <end position="231"/>
    </location>
</feature>
<evidence type="ECO:0000313" key="10">
    <source>
        <dbReference type="EMBL" id="KAK0387658.1"/>
    </source>
</evidence>
<comment type="caution">
    <text evidence="10">The sequence shown here is derived from an EMBL/GenBank/DDBJ whole genome shotgun (WGS) entry which is preliminary data.</text>
</comment>
<dbReference type="GO" id="GO:0046513">
    <property type="term" value="P:ceramide biosynthetic process"/>
    <property type="evidence" value="ECO:0007669"/>
    <property type="project" value="InterPro"/>
</dbReference>
<protein>
    <recommendedName>
        <fullName evidence="9">TLC domain-containing protein</fullName>
    </recommendedName>
</protein>
<evidence type="ECO:0000256" key="2">
    <source>
        <dbReference type="ARBA" id="ARBA00009808"/>
    </source>
</evidence>
<dbReference type="Pfam" id="PF03798">
    <property type="entry name" value="TRAM_LAG1_CLN8"/>
    <property type="match status" value="1"/>
</dbReference>
<evidence type="ECO:0000256" key="4">
    <source>
        <dbReference type="ARBA" id="ARBA00022989"/>
    </source>
</evidence>
<evidence type="ECO:0000256" key="1">
    <source>
        <dbReference type="ARBA" id="ARBA00004141"/>
    </source>
</evidence>
<evidence type="ECO:0000256" key="3">
    <source>
        <dbReference type="ARBA" id="ARBA00022692"/>
    </source>
</evidence>
<evidence type="ECO:0000256" key="6">
    <source>
        <dbReference type="PROSITE-ProRule" id="PRU00205"/>
    </source>
</evidence>
<reference evidence="10" key="1">
    <citation type="submission" date="2022-10" db="EMBL/GenBank/DDBJ databases">
        <title>Determination and structural analysis of whole genome sequence of Sarocladium strictum F4-1.</title>
        <authorList>
            <person name="Hu L."/>
            <person name="Jiang Y."/>
        </authorList>
    </citation>
    <scope>NUCLEOTIDE SEQUENCE</scope>
    <source>
        <strain evidence="10">F4-1</strain>
    </source>
</reference>
<keyword evidence="4 8" id="KW-1133">Transmembrane helix</keyword>
<feature type="compositionally biased region" description="Basic and acidic residues" evidence="7">
    <location>
        <begin position="463"/>
        <end position="481"/>
    </location>
</feature>
<feature type="transmembrane region" description="Helical" evidence="8">
    <location>
        <begin position="77"/>
        <end position="94"/>
    </location>
</feature>
<keyword evidence="5 6" id="KW-0472">Membrane</keyword>
<proteinExistence type="inferred from homology"/>
<name>A0AA39GJ96_SARSR</name>
<feature type="domain" description="TLC" evidence="9">
    <location>
        <begin position="163"/>
        <end position="400"/>
    </location>
</feature>
<evidence type="ECO:0000313" key="11">
    <source>
        <dbReference type="Proteomes" id="UP001175261"/>
    </source>
</evidence>
<dbReference type="PANTHER" id="PTHR12560">
    <property type="entry name" value="LONGEVITY ASSURANCE FACTOR 1 LAG1"/>
    <property type="match status" value="1"/>
</dbReference>
<dbReference type="InterPro" id="IPR016439">
    <property type="entry name" value="Lag1/Lac1-like"/>
</dbReference>
<sequence>MVEKKPRSSSLADEDVAIGAAKAAARPQLHSESSNPNMNGPLYMQTFGSGRVLVRRLKRKEEGTWKQVARWFVENQIGLSFNLLALLFLSHAFIPKARPYTSKFFHLCYYNPATGQYGHGFDDFYFITFCIVLLTGLRAATMEYALAPLAKACGAGDKRKDLTRFSEQGWLIVFYTVFWPLGMYIYCNSPYYLNFQGLWTDWPTRELSQIMKGYILAQWAFWLQQIIVINIEEKRKDHWQMFTHHILTVGLISSCYAYHFTRIGNCILVIMDVVDIVLSLAKCLKYCGFTTVCDVLFGFFLLTWFVARHVLHIMTVWSVYTDARDLIPPACWHGDAQNVTGPFDAPAGYWYMIEPFIKPNGIVCFTEPVRWSFIVPLVGLQILMVVWFTMAIRVAVKVVCGGSAEDVRSDAEDEDENETDEFIYEEAAPLEQEVGVEEIDLKNWERRSGVRRQGSSSGVSIHGHSDRKELLGRIGCEKQVD</sequence>
<feature type="compositionally biased region" description="Low complexity" evidence="7">
    <location>
        <begin position="451"/>
        <end position="462"/>
    </location>
</feature>
<dbReference type="PROSITE" id="PS50922">
    <property type="entry name" value="TLC"/>
    <property type="match status" value="1"/>
</dbReference>
<feature type="transmembrane region" description="Helical" evidence="8">
    <location>
        <begin position="286"/>
        <end position="307"/>
    </location>
</feature>
<evidence type="ECO:0000256" key="8">
    <source>
        <dbReference type="SAM" id="Phobius"/>
    </source>
</evidence>
<feature type="transmembrane region" description="Helical" evidence="8">
    <location>
        <begin position="369"/>
        <end position="388"/>
    </location>
</feature>
<gene>
    <name evidence="10" type="ORF">NLU13_3903</name>
</gene>
<keyword evidence="3 6" id="KW-0812">Transmembrane</keyword>
<feature type="region of interest" description="Disordered" evidence="7">
    <location>
        <begin position="447"/>
        <end position="481"/>
    </location>
</feature>
<dbReference type="EMBL" id="JAPDFR010000003">
    <property type="protein sequence ID" value="KAK0387658.1"/>
    <property type="molecule type" value="Genomic_DNA"/>
</dbReference>
<dbReference type="AlphaFoldDB" id="A0AA39GJ96"/>
<evidence type="ECO:0000256" key="7">
    <source>
        <dbReference type="SAM" id="MobiDB-lite"/>
    </source>
</evidence>
<dbReference type="Proteomes" id="UP001175261">
    <property type="component" value="Unassembled WGS sequence"/>
</dbReference>
<dbReference type="GO" id="GO:0016020">
    <property type="term" value="C:membrane"/>
    <property type="evidence" value="ECO:0007669"/>
    <property type="project" value="UniProtKB-SubCell"/>
</dbReference>